<evidence type="ECO:0000259" key="1">
    <source>
        <dbReference type="PROSITE" id="PS52015"/>
    </source>
</evidence>
<evidence type="ECO:0000313" key="3">
    <source>
        <dbReference type="Proteomes" id="UP000659697"/>
    </source>
</evidence>
<comment type="caution">
    <text evidence="2">The sequence shown here is derived from an EMBL/GenBank/DDBJ whole genome shotgun (WGS) entry which is preliminary data.</text>
</comment>
<dbReference type="Gene3D" id="1.25.40.10">
    <property type="entry name" value="Tetratricopeptide repeat domain"/>
    <property type="match status" value="1"/>
</dbReference>
<gene>
    <name evidence="2" type="ORF">GCM10010919_30540</name>
</gene>
<dbReference type="InterPro" id="IPR006597">
    <property type="entry name" value="Sel1-like"/>
</dbReference>
<keyword evidence="3" id="KW-1185">Reference proteome</keyword>
<dbReference type="PROSITE" id="PS52015">
    <property type="entry name" value="TONB_CTD"/>
    <property type="match status" value="1"/>
</dbReference>
<dbReference type="SUPFAM" id="SSF74653">
    <property type="entry name" value="TolA/TonB C-terminal domain"/>
    <property type="match status" value="1"/>
</dbReference>
<feature type="domain" description="TonB C-terminal" evidence="1">
    <location>
        <begin position="128"/>
        <end position="223"/>
    </location>
</feature>
<dbReference type="InterPro" id="IPR011990">
    <property type="entry name" value="TPR-like_helical_dom_sf"/>
</dbReference>
<name>A0ABQ3L1L7_9ALTE</name>
<dbReference type="SUPFAM" id="SSF81901">
    <property type="entry name" value="HCP-like"/>
    <property type="match status" value="1"/>
</dbReference>
<dbReference type="RefSeq" id="WP_189433906.1">
    <property type="nucleotide sequence ID" value="NZ_BNAO01000009.1"/>
</dbReference>
<dbReference type="SMART" id="SM00671">
    <property type="entry name" value="SEL1"/>
    <property type="match status" value="1"/>
</dbReference>
<proteinExistence type="predicted"/>
<dbReference type="Proteomes" id="UP000659697">
    <property type="component" value="Unassembled WGS sequence"/>
</dbReference>
<organism evidence="2 3">
    <name type="scientific">Alishewanella longhuensis</name>
    <dbReference type="NCBI Taxonomy" id="1091037"/>
    <lineage>
        <taxon>Bacteria</taxon>
        <taxon>Pseudomonadati</taxon>
        <taxon>Pseudomonadota</taxon>
        <taxon>Gammaproteobacteria</taxon>
        <taxon>Alteromonadales</taxon>
        <taxon>Alteromonadaceae</taxon>
        <taxon>Alishewanella</taxon>
    </lineage>
</organism>
<evidence type="ECO:0000313" key="2">
    <source>
        <dbReference type="EMBL" id="GHG75890.1"/>
    </source>
</evidence>
<protein>
    <recommendedName>
        <fullName evidence="1">TonB C-terminal domain-containing protein</fullName>
    </recommendedName>
</protein>
<sequence>MRIVFLILFLVATFGVRADWLVALQAYENKKYSAAKVGFENLLPLGNADAAFNLAVMAYYGEGQEVNLEEALSHFLLAEKLQHPQATEIVKRIYQEASAAQRVAAEDAASKAFSAVIIKQDAKAYQLSREHAPAQISTPMPDIPDDVSRKNPFGYIVLQFLVDGSGRVQVVDAIDGFPEGVFDSYTFRAMRRWQYEATGKPHLLSVKLNFWVKGAMNGRSANQVLSHQNLWQYAQIGSGRHQEMLGSVLNLVSMVSGALVYVEPSLSEPQSAPDLSAWFETKKLEVNISSLEGSVSVQTNEQGEIVRLLDISSLYKPEPEKILGLKVRGAAAGIFELTKNISQDRSFSRISKRDGIIIQQYLPVHAMLTPGFWWKKAAVNGDRRAQRILGAQREDWQFYLLQQQDPMAMAWHGARLILDGERTEGVTLLEQAKTAGYKPAADLIEVLAQ</sequence>
<dbReference type="EMBL" id="BNAO01000009">
    <property type="protein sequence ID" value="GHG75890.1"/>
    <property type="molecule type" value="Genomic_DNA"/>
</dbReference>
<dbReference type="Gene3D" id="3.30.2420.10">
    <property type="entry name" value="TonB"/>
    <property type="match status" value="1"/>
</dbReference>
<reference evidence="3" key="1">
    <citation type="journal article" date="2019" name="Int. J. Syst. Evol. Microbiol.">
        <title>The Global Catalogue of Microorganisms (GCM) 10K type strain sequencing project: providing services to taxonomists for standard genome sequencing and annotation.</title>
        <authorList>
            <consortium name="The Broad Institute Genomics Platform"/>
            <consortium name="The Broad Institute Genome Sequencing Center for Infectious Disease"/>
            <person name="Wu L."/>
            <person name="Ma J."/>
        </authorList>
    </citation>
    <scope>NUCLEOTIDE SEQUENCE [LARGE SCALE GENOMIC DNA]</scope>
    <source>
        <strain evidence="3">CGMCC 1.7003</strain>
    </source>
</reference>
<accession>A0ABQ3L1L7</accession>
<dbReference type="InterPro" id="IPR037682">
    <property type="entry name" value="TonB_C"/>
</dbReference>